<keyword evidence="5" id="KW-0276">Fatty acid metabolism</keyword>
<comment type="subcellular location">
    <subcellularLocation>
        <location evidence="1">Membrane</location>
        <topology evidence="1">Multi-pass membrane protein</topology>
    </subcellularLocation>
</comment>
<comment type="cofactor">
    <cofactor evidence="12">
        <name>Fe(2+)</name>
        <dbReference type="ChEBI" id="CHEBI:29033"/>
    </cofactor>
</comment>
<evidence type="ECO:0000256" key="3">
    <source>
        <dbReference type="ARBA" id="ARBA00022516"/>
    </source>
</evidence>
<keyword evidence="8" id="KW-0408">Iron</keyword>
<evidence type="ECO:0000256" key="10">
    <source>
        <dbReference type="ARBA" id="ARBA00023136"/>
    </source>
</evidence>
<dbReference type="PANTHER" id="PTHR11351">
    <property type="entry name" value="ACYL-COA DESATURASE"/>
    <property type="match status" value="1"/>
</dbReference>
<dbReference type="GO" id="GO:0006636">
    <property type="term" value="P:unsaturated fatty acid biosynthetic process"/>
    <property type="evidence" value="ECO:0007669"/>
    <property type="project" value="TreeGrafter"/>
</dbReference>
<dbReference type="GO" id="GO:0005506">
    <property type="term" value="F:iron ion binding"/>
    <property type="evidence" value="ECO:0007669"/>
    <property type="project" value="TreeGrafter"/>
</dbReference>
<gene>
    <name evidence="15" type="ORF">BDFB_006144</name>
</gene>
<evidence type="ECO:0000256" key="8">
    <source>
        <dbReference type="ARBA" id="ARBA00023004"/>
    </source>
</evidence>
<evidence type="ECO:0000256" key="4">
    <source>
        <dbReference type="ARBA" id="ARBA00022692"/>
    </source>
</evidence>
<keyword evidence="9" id="KW-0443">Lipid metabolism</keyword>
<reference evidence="15 16" key="1">
    <citation type="submission" date="2017-03" db="EMBL/GenBank/DDBJ databases">
        <title>Genome of the blue death feigning beetle - Asbolus verrucosus.</title>
        <authorList>
            <person name="Rider S.D."/>
        </authorList>
    </citation>
    <scope>NUCLEOTIDE SEQUENCE [LARGE SCALE GENOMIC DNA]</scope>
    <source>
        <strain evidence="15">Butters</strain>
        <tissue evidence="15">Head and leg muscle</tissue>
    </source>
</reference>
<comment type="domain">
    <text evidence="12">The histidine box domains are involved in binding the catalytic metal ions.</text>
</comment>
<proteinExistence type="inferred from homology"/>
<evidence type="ECO:0000256" key="2">
    <source>
        <dbReference type="ARBA" id="ARBA00009295"/>
    </source>
</evidence>
<evidence type="ECO:0000256" key="9">
    <source>
        <dbReference type="ARBA" id="ARBA00023098"/>
    </source>
</evidence>
<sequence length="278" mass="32508">FLTIYISGFGITAGAHRLWSHRAYKAKWPLRLILVFLFTITGQRHVYIWALDHRVHHKYSETDADPHNAKRGFLFSHVGWLVLTPHPSVVEKRKAVDMSDLEEDQIVMWQKKLYPLLFFLFVIFFPVAIPVYYWNETIWNSFWVNFNSRFCITLNIAFFVNSVAHMWGQKPYDRYISPVENLAVSLAALGEGWHNYHHVFPWDYRTGELGNAYNPSTTFIDFFAKIGWAYDLKFASNKMIARRAQKSGDGSHVWGYGDSDIAKEDLEELVKMEDSKDN</sequence>
<dbReference type="AlphaFoldDB" id="A0A482W8S3"/>
<keyword evidence="3 12" id="KW-0444">Lipid biosynthesis</keyword>
<evidence type="ECO:0000259" key="14">
    <source>
        <dbReference type="Pfam" id="PF00487"/>
    </source>
</evidence>
<organism evidence="15 16">
    <name type="scientific">Asbolus verrucosus</name>
    <name type="common">Desert ironclad beetle</name>
    <dbReference type="NCBI Taxonomy" id="1661398"/>
    <lineage>
        <taxon>Eukaryota</taxon>
        <taxon>Metazoa</taxon>
        <taxon>Ecdysozoa</taxon>
        <taxon>Arthropoda</taxon>
        <taxon>Hexapoda</taxon>
        <taxon>Insecta</taxon>
        <taxon>Pterygota</taxon>
        <taxon>Neoptera</taxon>
        <taxon>Endopterygota</taxon>
        <taxon>Coleoptera</taxon>
        <taxon>Polyphaga</taxon>
        <taxon>Cucujiformia</taxon>
        <taxon>Tenebrionidae</taxon>
        <taxon>Pimeliinae</taxon>
        <taxon>Asbolus</taxon>
    </lineage>
</organism>
<evidence type="ECO:0000256" key="11">
    <source>
        <dbReference type="ARBA" id="ARBA00023160"/>
    </source>
</evidence>
<evidence type="ECO:0000256" key="13">
    <source>
        <dbReference type="SAM" id="Phobius"/>
    </source>
</evidence>
<dbReference type="EMBL" id="QDEB01017760">
    <property type="protein sequence ID" value="RZC41375.1"/>
    <property type="molecule type" value="Genomic_DNA"/>
</dbReference>
<evidence type="ECO:0000256" key="7">
    <source>
        <dbReference type="ARBA" id="ARBA00023002"/>
    </source>
</evidence>
<dbReference type="PANTHER" id="PTHR11351:SF61">
    <property type="entry name" value="RH14937P"/>
    <property type="match status" value="1"/>
</dbReference>
<keyword evidence="7 12" id="KW-0560">Oxidoreductase</keyword>
<evidence type="ECO:0000256" key="12">
    <source>
        <dbReference type="RuleBase" id="RU000581"/>
    </source>
</evidence>
<protein>
    <submittedName>
        <fullName evidence="15">Acyl-CoA Delta(11) desaturase</fullName>
    </submittedName>
</protein>
<dbReference type="GO" id="GO:0004768">
    <property type="term" value="F:stearoyl-CoA 9-desaturase activity"/>
    <property type="evidence" value="ECO:0007669"/>
    <property type="project" value="TreeGrafter"/>
</dbReference>
<dbReference type="CDD" id="cd03505">
    <property type="entry name" value="Delta9-FADS-like"/>
    <property type="match status" value="1"/>
</dbReference>
<keyword evidence="11 12" id="KW-0275">Fatty acid biosynthesis</keyword>
<dbReference type="Proteomes" id="UP000292052">
    <property type="component" value="Unassembled WGS sequence"/>
</dbReference>
<dbReference type="InterPro" id="IPR005804">
    <property type="entry name" value="FA_desaturase_dom"/>
</dbReference>
<dbReference type="InterPro" id="IPR015876">
    <property type="entry name" value="Acyl-CoA_DS"/>
</dbReference>
<keyword evidence="4 12" id="KW-0812">Transmembrane</keyword>
<evidence type="ECO:0000256" key="5">
    <source>
        <dbReference type="ARBA" id="ARBA00022832"/>
    </source>
</evidence>
<feature type="non-terminal residue" evidence="15">
    <location>
        <position position="1"/>
    </location>
</feature>
<evidence type="ECO:0000256" key="1">
    <source>
        <dbReference type="ARBA" id="ARBA00004141"/>
    </source>
</evidence>
<evidence type="ECO:0000313" key="16">
    <source>
        <dbReference type="Proteomes" id="UP000292052"/>
    </source>
</evidence>
<dbReference type="GO" id="GO:0005789">
    <property type="term" value="C:endoplasmic reticulum membrane"/>
    <property type="evidence" value="ECO:0007669"/>
    <property type="project" value="TreeGrafter"/>
</dbReference>
<evidence type="ECO:0000313" key="15">
    <source>
        <dbReference type="EMBL" id="RZC41375.1"/>
    </source>
</evidence>
<feature type="domain" description="Fatty acid desaturase" evidence="14">
    <location>
        <begin position="8"/>
        <end position="201"/>
    </location>
</feature>
<dbReference type="PRINTS" id="PR00075">
    <property type="entry name" value="FACDDSATRASE"/>
</dbReference>
<feature type="transmembrane region" description="Helical" evidence="13">
    <location>
        <begin position="146"/>
        <end position="167"/>
    </location>
</feature>
<dbReference type="OrthoDB" id="10260134at2759"/>
<keyword evidence="6 13" id="KW-1133">Transmembrane helix</keyword>
<comment type="similarity">
    <text evidence="2 12">Belongs to the fatty acid desaturase type 1 family.</text>
</comment>
<accession>A0A482W8S3</accession>
<dbReference type="Pfam" id="PF00487">
    <property type="entry name" value="FA_desaturase"/>
    <property type="match status" value="1"/>
</dbReference>
<name>A0A482W8S3_ASBVE</name>
<evidence type="ECO:0000256" key="6">
    <source>
        <dbReference type="ARBA" id="ARBA00022989"/>
    </source>
</evidence>
<comment type="caution">
    <text evidence="15">The sequence shown here is derived from an EMBL/GenBank/DDBJ whole genome shotgun (WGS) entry which is preliminary data.</text>
</comment>
<dbReference type="STRING" id="1661398.A0A482W8S3"/>
<keyword evidence="16" id="KW-1185">Reference proteome</keyword>
<feature type="non-terminal residue" evidence="15">
    <location>
        <position position="278"/>
    </location>
</feature>
<keyword evidence="10 13" id="KW-0472">Membrane</keyword>
<feature type="transmembrane region" description="Helical" evidence="13">
    <location>
        <begin position="28"/>
        <end position="50"/>
    </location>
</feature>
<feature type="transmembrane region" description="Helical" evidence="13">
    <location>
        <begin position="113"/>
        <end position="134"/>
    </location>
</feature>